<dbReference type="Gene3D" id="3.40.50.300">
    <property type="entry name" value="P-loop containing nucleotide triphosphate hydrolases"/>
    <property type="match status" value="1"/>
</dbReference>
<dbReference type="InterPro" id="IPR025662">
    <property type="entry name" value="Sigma_54_int_dom_ATP-bd_1"/>
</dbReference>
<dbReference type="PANTHER" id="PTHR32071:SF57">
    <property type="entry name" value="C4-DICARBOXYLATE TRANSPORT TRANSCRIPTIONAL REGULATORY PROTEIN DCTD"/>
    <property type="match status" value="1"/>
</dbReference>
<keyword evidence="4" id="KW-0238">DNA-binding</keyword>
<dbReference type="InterPro" id="IPR027417">
    <property type="entry name" value="P-loop_NTPase"/>
</dbReference>
<dbReference type="GO" id="GO:0005524">
    <property type="term" value="F:ATP binding"/>
    <property type="evidence" value="ECO:0007669"/>
    <property type="project" value="UniProtKB-KW"/>
</dbReference>
<dbReference type="PROSITE" id="PS00675">
    <property type="entry name" value="SIGMA54_INTERACT_1"/>
    <property type="match status" value="1"/>
</dbReference>
<dbReference type="GO" id="GO:0003677">
    <property type="term" value="F:DNA binding"/>
    <property type="evidence" value="ECO:0007669"/>
    <property type="project" value="UniProtKB-KW"/>
</dbReference>
<evidence type="ECO:0000256" key="2">
    <source>
        <dbReference type="ARBA" id="ARBA00022840"/>
    </source>
</evidence>
<evidence type="ECO:0000256" key="4">
    <source>
        <dbReference type="ARBA" id="ARBA00023125"/>
    </source>
</evidence>
<dbReference type="Pfam" id="PF06506">
    <property type="entry name" value="PrpR_N"/>
    <property type="match status" value="1"/>
</dbReference>
<dbReference type="InterPro" id="IPR002078">
    <property type="entry name" value="Sigma_54_int"/>
</dbReference>
<protein>
    <submittedName>
        <fullName evidence="7">AAA family ATPase</fullName>
    </submittedName>
</protein>
<comment type="caution">
    <text evidence="7">The sequence shown here is derived from an EMBL/GenBank/DDBJ whole genome shotgun (WGS) entry which is preliminary data.</text>
</comment>
<proteinExistence type="predicted"/>
<dbReference type="Pfam" id="PF25601">
    <property type="entry name" value="AAA_lid_14"/>
    <property type="match status" value="1"/>
</dbReference>
<dbReference type="InterPro" id="IPR002197">
    <property type="entry name" value="HTH_Fis"/>
</dbReference>
<keyword evidence="5" id="KW-0804">Transcription</keyword>
<dbReference type="Gene3D" id="1.10.10.60">
    <property type="entry name" value="Homeodomain-like"/>
    <property type="match status" value="1"/>
</dbReference>
<dbReference type="Gene3D" id="1.10.8.60">
    <property type="match status" value="1"/>
</dbReference>
<dbReference type="Gene3D" id="3.30.450.20">
    <property type="entry name" value="PAS domain"/>
    <property type="match status" value="1"/>
</dbReference>
<dbReference type="InterPro" id="IPR000014">
    <property type="entry name" value="PAS"/>
</dbReference>
<keyword evidence="3" id="KW-0805">Transcription regulation</keyword>
<evidence type="ECO:0000256" key="3">
    <source>
        <dbReference type="ARBA" id="ARBA00023015"/>
    </source>
</evidence>
<dbReference type="SUPFAM" id="SSF159800">
    <property type="entry name" value="PrpR receptor domain-like"/>
    <property type="match status" value="1"/>
</dbReference>
<dbReference type="PROSITE" id="PS50045">
    <property type="entry name" value="SIGMA54_INTERACT_4"/>
    <property type="match status" value="1"/>
</dbReference>
<dbReference type="FunFam" id="3.40.50.300:FF:000006">
    <property type="entry name" value="DNA-binding transcriptional regulator NtrC"/>
    <property type="match status" value="1"/>
</dbReference>
<gene>
    <name evidence="7" type="ORF">FYJ78_04740</name>
</gene>
<accession>A0A6I2UVW5</accession>
<dbReference type="GO" id="GO:0006355">
    <property type="term" value="P:regulation of DNA-templated transcription"/>
    <property type="evidence" value="ECO:0007669"/>
    <property type="project" value="InterPro"/>
</dbReference>
<dbReference type="Pfam" id="PF13188">
    <property type="entry name" value="PAS_8"/>
    <property type="match status" value="1"/>
</dbReference>
<dbReference type="PANTHER" id="PTHR32071">
    <property type="entry name" value="TRANSCRIPTIONAL REGULATORY PROTEIN"/>
    <property type="match status" value="1"/>
</dbReference>
<evidence type="ECO:0000256" key="1">
    <source>
        <dbReference type="ARBA" id="ARBA00022741"/>
    </source>
</evidence>
<keyword evidence="2" id="KW-0067">ATP-binding</keyword>
<evidence type="ECO:0000256" key="5">
    <source>
        <dbReference type="ARBA" id="ARBA00023163"/>
    </source>
</evidence>
<dbReference type="Proteomes" id="UP000430222">
    <property type="component" value="Unassembled WGS sequence"/>
</dbReference>
<keyword evidence="8" id="KW-1185">Reference proteome</keyword>
<name>A0A6I2UVW5_9FIRM</name>
<dbReference type="Gene3D" id="3.40.50.10660">
    <property type="entry name" value="PrpR receptor domain-like"/>
    <property type="match status" value="1"/>
</dbReference>
<evidence type="ECO:0000259" key="6">
    <source>
        <dbReference type="PROSITE" id="PS50045"/>
    </source>
</evidence>
<dbReference type="CDD" id="cd00009">
    <property type="entry name" value="AAA"/>
    <property type="match status" value="1"/>
</dbReference>
<sequence length="610" mass="69646">MMSSIVFVAPTESLCDRAKKVIHAMCLTVPVIHSSDETAVRDVQDYPKAEVLISRGGLAEELKKTGNYSVVELGVSLGDILQAVQNLQERGCRTIGVVMRANILFDAMDDFEWGGSRIYICPCPTYEGIEAAVLRLKTEQHVDGIAGCRYAVQVAEREEMPCTYVDSNRASVMRALREAQRIVAAKQKESLQSRRLRAVIQNIHEGVLLLDEKRRPILWNETAEQAFDGRVEQDFSAQMDEFLRDYHGEQVLSLNGRKMLAQLVPVGIRNELVIMQKVENIVRSEHKVRASLYQRGLYARQNFSDILTRSPAMQHTIAVAKRYARRPANILILGESGTGKESMAQSIHNESRRREGPFVSVNCAAIPENLIESELFGYVEGAFTGARRSGKQGLFELADKGTIFLDEIGDLPLSIQGRLLRVLQEHEIIRVGDSRIIQLDFRLICATNKDLWRMVEEGKFREDLYYRIKVLQIRLPPLRERREDILFLLRYYFRRFAPDVDFDRFFGKRVCRRLQEYSWPGNIRELCNIAEVCSCWTDEPLTCESLSGYLRDRSQQKSDGGSDLMIPLGIPLKEAEREIVRQTLEYYSPEEACARLGISRVTLWRKRGNG</sequence>
<dbReference type="GO" id="GO:0000156">
    <property type="term" value="F:phosphorelay response regulator activity"/>
    <property type="evidence" value="ECO:0007669"/>
    <property type="project" value="InterPro"/>
</dbReference>
<reference evidence="7 8" key="1">
    <citation type="submission" date="2019-08" db="EMBL/GenBank/DDBJ databases">
        <title>In-depth cultivation of the pig gut microbiome towards novel bacterial diversity and tailored functional studies.</title>
        <authorList>
            <person name="Wylensek D."/>
            <person name="Hitch T.C.A."/>
            <person name="Clavel T."/>
        </authorList>
    </citation>
    <scope>NUCLEOTIDE SEQUENCE [LARGE SCALE GENOMIC DNA]</scope>
    <source>
        <strain evidence="8">WCA-380-WT-3B3</strain>
    </source>
</reference>
<dbReference type="SMART" id="SM00382">
    <property type="entry name" value="AAA"/>
    <property type="match status" value="1"/>
</dbReference>
<dbReference type="InterPro" id="IPR025944">
    <property type="entry name" value="Sigma_54_int_dom_CS"/>
</dbReference>
<dbReference type="AlphaFoldDB" id="A0A6I2UVW5"/>
<dbReference type="InterPro" id="IPR003593">
    <property type="entry name" value="AAA+_ATPase"/>
</dbReference>
<evidence type="ECO:0000313" key="7">
    <source>
        <dbReference type="EMBL" id="MSV24505.1"/>
    </source>
</evidence>
<keyword evidence="1" id="KW-0547">Nucleotide-binding</keyword>
<dbReference type="PROSITE" id="PS00688">
    <property type="entry name" value="SIGMA54_INTERACT_3"/>
    <property type="match status" value="1"/>
</dbReference>
<dbReference type="Pfam" id="PF02954">
    <property type="entry name" value="HTH_8"/>
    <property type="match status" value="1"/>
</dbReference>
<dbReference type="SUPFAM" id="SSF52540">
    <property type="entry name" value="P-loop containing nucleoside triphosphate hydrolases"/>
    <property type="match status" value="1"/>
</dbReference>
<dbReference type="Gene3D" id="3.40.50.2300">
    <property type="match status" value="1"/>
</dbReference>
<dbReference type="InterPro" id="IPR010524">
    <property type="entry name" value="Sig_transdc_resp-reg_PrpR_N"/>
</dbReference>
<dbReference type="Pfam" id="PF00158">
    <property type="entry name" value="Sigma54_activat"/>
    <property type="match status" value="1"/>
</dbReference>
<organism evidence="7 8">
    <name type="scientific">Selenomonas montiformis</name>
    <dbReference type="NCBI Taxonomy" id="2652285"/>
    <lineage>
        <taxon>Bacteria</taxon>
        <taxon>Bacillati</taxon>
        <taxon>Bacillota</taxon>
        <taxon>Negativicutes</taxon>
        <taxon>Selenomonadales</taxon>
        <taxon>Selenomonadaceae</taxon>
        <taxon>Selenomonas</taxon>
    </lineage>
</organism>
<dbReference type="SMART" id="SM00091">
    <property type="entry name" value="PAS"/>
    <property type="match status" value="1"/>
</dbReference>
<feature type="domain" description="Sigma-54 factor interaction" evidence="6">
    <location>
        <begin position="306"/>
        <end position="531"/>
    </location>
</feature>
<dbReference type="InterPro" id="IPR025943">
    <property type="entry name" value="Sigma_54_int_dom_ATP-bd_2"/>
</dbReference>
<evidence type="ECO:0000313" key="8">
    <source>
        <dbReference type="Proteomes" id="UP000430222"/>
    </source>
</evidence>
<dbReference type="EMBL" id="VUNL01000004">
    <property type="protein sequence ID" value="MSV24505.1"/>
    <property type="molecule type" value="Genomic_DNA"/>
</dbReference>
<dbReference type="InterPro" id="IPR058031">
    <property type="entry name" value="AAA_lid_NorR"/>
</dbReference>
<dbReference type="PROSITE" id="PS00676">
    <property type="entry name" value="SIGMA54_INTERACT_2"/>
    <property type="match status" value="1"/>
</dbReference>